<dbReference type="Gene3D" id="3.30.310.170">
    <property type="entry name" value="Outer membrane protein assembly factor BamC"/>
    <property type="match status" value="1"/>
</dbReference>
<dbReference type="PROSITE" id="PS51257">
    <property type="entry name" value="PROKAR_LIPOPROTEIN"/>
    <property type="match status" value="1"/>
</dbReference>
<dbReference type="Proteomes" id="UP000284006">
    <property type="component" value="Unassembled WGS sequence"/>
</dbReference>
<dbReference type="InterPro" id="IPR042268">
    <property type="entry name" value="BamC_C"/>
</dbReference>
<organism evidence="1 2">
    <name type="scientific">Massilia cavernae</name>
    <dbReference type="NCBI Taxonomy" id="2320864"/>
    <lineage>
        <taxon>Bacteria</taxon>
        <taxon>Pseudomonadati</taxon>
        <taxon>Pseudomonadota</taxon>
        <taxon>Betaproteobacteria</taxon>
        <taxon>Burkholderiales</taxon>
        <taxon>Oxalobacteraceae</taxon>
        <taxon>Telluria group</taxon>
        <taxon>Massilia</taxon>
    </lineage>
</organism>
<sequence>MTIRKTTSSALTTSATRGLVLTALMASLAGCGMIGSVVESDKVDYRGAKKAQALDVPPDLTQLQKDNRYAVPDGRGVATASGYQQARGTQPAAAAPSGEQIGVASTGAIRVERAGSQRWLVVNQTPEQLWPQLKQFWTDNGFAVASESSAAGTMETDWTENRAKLPQGTIRDTLGKVFNSFYSTGERDKYRTRLERAADGSTEIYISHRGMEEVLVGSHKESTTWTNRPNDPGLEAQFLGKLMAKLSGTPDVKTAESAVQSAVVAPQHAKLVNAAGGDYVEVDEGFDRAWRRVGLALDRVGFTVEDRDRVQGTYFVRYVDPDAADTQGFLSKLLSFGKTDDKAKEAQRYRILVKSEQGATASQVSVQNNEGKAEVSATGAKILKLLNDELK</sequence>
<proteinExistence type="predicted"/>
<dbReference type="EMBL" id="QYUP01000147">
    <property type="protein sequence ID" value="RJG11525.1"/>
    <property type="molecule type" value="Genomic_DNA"/>
</dbReference>
<evidence type="ECO:0000313" key="2">
    <source>
        <dbReference type="Proteomes" id="UP000284006"/>
    </source>
</evidence>
<dbReference type="OrthoDB" id="5291099at2"/>
<dbReference type="RefSeq" id="WP_119812325.1">
    <property type="nucleotide sequence ID" value="NZ_QYUP01000147.1"/>
</dbReference>
<evidence type="ECO:0000313" key="1">
    <source>
        <dbReference type="EMBL" id="RJG11525.1"/>
    </source>
</evidence>
<keyword evidence="2" id="KW-1185">Reference proteome</keyword>
<dbReference type="AlphaFoldDB" id="A0A418XGF3"/>
<protein>
    <submittedName>
        <fullName evidence="1">Outer membrane protein assembly factor BamC</fullName>
    </submittedName>
</protein>
<dbReference type="InterPro" id="IPR010653">
    <property type="entry name" value="NlpB/DapX"/>
</dbReference>
<accession>A0A418XGF3</accession>
<name>A0A418XGF3_9BURK</name>
<comment type="caution">
    <text evidence="1">The sequence shown here is derived from an EMBL/GenBank/DDBJ whole genome shotgun (WGS) entry which is preliminary data.</text>
</comment>
<reference evidence="1 2" key="1">
    <citation type="submission" date="2018-09" db="EMBL/GenBank/DDBJ databases">
        <authorList>
            <person name="Zhu H."/>
        </authorList>
    </citation>
    <scope>NUCLEOTIDE SEQUENCE [LARGE SCALE GENOMIC DNA]</scope>
    <source>
        <strain evidence="1 2">K1S02-61</strain>
    </source>
</reference>
<gene>
    <name evidence="1" type="primary">bamC</name>
    <name evidence="1" type="ORF">D3872_19215</name>
</gene>
<dbReference type="Pfam" id="PF06804">
    <property type="entry name" value="Lipoprotein_18"/>
    <property type="match status" value="1"/>
</dbReference>